<dbReference type="PROSITE" id="PS51257">
    <property type="entry name" value="PROKAR_LIPOPROTEIN"/>
    <property type="match status" value="1"/>
</dbReference>
<dbReference type="OrthoDB" id="3259567at2"/>
<reference evidence="1 2" key="1">
    <citation type="submission" date="2016-11" db="EMBL/GenBank/DDBJ databases">
        <authorList>
            <person name="Jaros S."/>
            <person name="Januszkiewicz K."/>
            <person name="Wedrychowicz H."/>
        </authorList>
    </citation>
    <scope>NUCLEOTIDE SEQUENCE [LARGE SCALE GENOMIC DNA]</scope>
    <source>
        <strain evidence="1 2">CGMCC 4.5723</strain>
    </source>
</reference>
<gene>
    <name evidence="1" type="ORF">SAMN05421803_111129</name>
</gene>
<dbReference type="EMBL" id="FQZK01000011">
    <property type="protein sequence ID" value="SHJ92533.1"/>
    <property type="molecule type" value="Genomic_DNA"/>
</dbReference>
<dbReference type="Gene3D" id="2.130.10.10">
    <property type="entry name" value="YVTN repeat-like/Quinoprotein amine dehydrogenase"/>
    <property type="match status" value="1"/>
</dbReference>
<protein>
    <submittedName>
        <fullName evidence="1">PQQ-like domain-containing protein</fullName>
    </submittedName>
</protein>
<dbReference type="Proteomes" id="UP000184452">
    <property type="component" value="Unassembled WGS sequence"/>
</dbReference>
<proteinExistence type="predicted"/>
<dbReference type="InterPro" id="IPR011047">
    <property type="entry name" value="Quinoprotein_ADH-like_sf"/>
</dbReference>
<organism evidence="1 2">
    <name type="scientific">Nocardiopsis flavescens</name>
    <dbReference type="NCBI Taxonomy" id="758803"/>
    <lineage>
        <taxon>Bacteria</taxon>
        <taxon>Bacillati</taxon>
        <taxon>Actinomycetota</taxon>
        <taxon>Actinomycetes</taxon>
        <taxon>Streptosporangiales</taxon>
        <taxon>Nocardiopsidaceae</taxon>
        <taxon>Nocardiopsis</taxon>
    </lineage>
</organism>
<dbReference type="RefSeq" id="WP_073380629.1">
    <property type="nucleotide sequence ID" value="NZ_FQZK01000011.1"/>
</dbReference>
<evidence type="ECO:0000313" key="1">
    <source>
        <dbReference type="EMBL" id="SHJ92533.1"/>
    </source>
</evidence>
<accession>A0A1M6NA06</accession>
<sequence>MRKKILITASALVLTASACTSERTAGEPVAVDHITAEEAGVRGEGNFTTLREFEELEPADGLGDASMARRSDRAVAVTPHGVVGVGHPDGGERWRYLVHGETEVSVDLPSGTDALVVTHPLSESPSSPLVEVVLDPGTGEILSSAELHADAPVAHGLGTERTRILIDGDGRVSAQDRSRGTEEVWSVEAADRCEASGGTIADLRTASEAESVYLSLQCRGTDEGHLVALSMGTGETTWDTAFAGRPDQAPDILVVDSGSSGGGASDVVQRALRGEFGADHLYVNGDDGTFRTPEVLSAASVTENLTVPAEDTDSPPRMLLVGTDTHMRASAAHAGVALLIEDGVLSFDDLDEAAYTEEAGEPRLHTSMDPVQFFGDVGLNHLTEALATAEP</sequence>
<keyword evidence="2" id="KW-1185">Reference proteome</keyword>
<name>A0A1M6NA06_9ACTN</name>
<dbReference type="SUPFAM" id="SSF50998">
    <property type="entry name" value="Quinoprotein alcohol dehydrogenase-like"/>
    <property type="match status" value="1"/>
</dbReference>
<dbReference type="AlphaFoldDB" id="A0A1M6NA06"/>
<evidence type="ECO:0000313" key="2">
    <source>
        <dbReference type="Proteomes" id="UP000184452"/>
    </source>
</evidence>
<dbReference type="InterPro" id="IPR015943">
    <property type="entry name" value="WD40/YVTN_repeat-like_dom_sf"/>
</dbReference>